<dbReference type="InterPro" id="IPR013324">
    <property type="entry name" value="RNA_pol_sigma_r3/r4-like"/>
</dbReference>
<sequence length="194" mass="23079">MKNSERILLEFKDDEQKGFRLLYDSFYDSLVLFATQFIGEAEEAADIVQECFVDFWVNRRFSSLRGSLEHYLFSAVKHGCLNYLRNTRRREDKHEQIREELYSETPGEDSELIEKLYLAIETLPEERKRILHMVCIEGMKYQEVADRLGVSINTVKTQMGRSFQFLRKELKMNDELILVLFFKKKLFPAVTRNE</sequence>
<evidence type="ECO:0000256" key="3">
    <source>
        <dbReference type="ARBA" id="ARBA00023082"/>
    </source>
</evidence>
<dbReference type="InterPro" id="IPR036388">
    <property type="entry name" value="WH-like_DNA-bd_sf"/>
</dbReference>
<accession>A0A413IJ91</accession>
<dbReference type="NCBIfam" id="TIGR02985">
    <property type="entry name" value="Sig70_bacteroi1"/>
    <property type="match status" value="1"/>
</dbReference>
<name>A0A413IJ91_9BACT</name>
<proteinExistence type="inferred from homology"/>
<keyword evidence="2" id="KW-0805">Transcription regulation</keyword>
<dbReference type="EMBL" id="QRZA01000035">
    <property type="protein sequence ID" value="RGV31323.1"/>
    <property type="molecule type" value="Genomic_DNA"/>
</dbReference>
<dbReference type="Gene3D" id="1.10.1740.10">
    <property type="match status" value="1"/>
</dbReference>
<dbReference type="InterPro" id="IPR014327">
    <property type="entry name" value="RNA_pol_sigma70_bacteroid"/>
</dbReference>
<dbReference type="Proteomes" id="UP000286038">
    <property type="component" value="Unassembled WGS sequence"/>
</dbReference>
<dbReference type="GO" id="GO:0016987">
    <property type="term" value="F:sigma factor activity"/>
    <property type="evidence" value="ECO:0007669"/>
    <property type="project" value="UniProtKB-KW"/>
</dbReference>
<dbReference type="PANTHER" id="PTHR43133:SF46">
    <property type="entry name" value="RNA POLYMERASE SIGMA-70 FACTOR ECF SUBFAMILY"/>
    <property type="match status" value="1"/>
</dbReference>
<dbReference type="Proteomes" id="UP000286063">
    <property type="component" value="Unassembled WGS sequence"/>
</dbReference>
<dbReference type="GO" id="GO:0003677">
    <property type="term" value="F:DNA binding"/>
    <property type="evidence" value="ECO:0007669"/>
    <property type="project" value="InterPro"/>
</dbReference>
<keyword evidence="3" id="KW-0731">Sigma factor</keyword>
<dbReference type="InterPro" id="IPR039425">
    <property type="entry name" value="RNA_pol_sigma-70-like"/>
</dbReference>
<dbReference type="SUPFAM" id="SSF88946">
    <property type="entry name" value="Sigma2 domain of RNA polymerase sigma factors"/>
    <property type="match status" value="1"/>
</dbReference>
<dbReference type="InterPro" id="IPR014284">
    <property type="entry name" value="RNA_pol_sigma-70_dom"/>
</dbReference>
<dbReference type="EMBL" id="QSCR01000037">
    <property type="protein sequence ID" value="RGY13334.1"/>
    <property type="molecule type" value="Genomic_DNA"/>
</dbReference>
<evidence type="ECO:0000313" key="11">
    <source>
        <dbReference type="Proteomes" id="UP000286038"/>
    </source>
</evidence>
<dbReference type="Pfam" id="PF08281">
    <property type="entry name" value="Sigma70_r4_2"/>
    <property type="match status" value="1"/>
</dbReference>
<evidence type="ECO:0000259" key="6">
    <source>
        <dbReference type="Pfam" id="PF08281"/>
    </source>
</evidence>
<dbReference type="CDD" id="cd06171">
    <property type="entry name" value="Sigma70_r4"/>
    <property type="match status" value="1"/>
</dbReference>
<feature type="domain" description="RNA polymerase sigma-70 region 2" evidence="5">
    <location>
        <begin position="22"/>
        <end position="90"/>
    </location>
</feature>
<keyword evidence="4" id="KW-0804">Transcription</keyword>
<feature type="domain" description="RNA polymerase sigma factor 70 region 4 type 2" evidence="6">
    <location>
        <begin position="114"/>
        <end position="164"/>
    </location>
</feature>
<dbReference type="InterPro" id="IPR007627">
    <property type="entry name" value="RNA_pol_sigma70_r2"/>
</dbReference>
<dbReference type="Proteomes" id="UP000283589">
    <property type="component" value="Unassembled WGS sequence"/>
</dbReference>
<dbReference type="RefSeq" id="WP_117775556.1">
    <property type="nucleotide sequence ID" value="NZ_CABJDM010000027.1"/>
</dbReference>
<evidence type="ECO:0000256" key="1">
    <source>
        <dbReference type="ARBA" id="ARBA00010641"/>
    </source>
</evidence>
<evidence type="ECO:0000256" key="4">
    <source>
        <dbReference type="ARBA" id="ARBA00023163"/>
    </source>
</evidence>
<evidence type="ECO:0000259" key="5">
    <source>
        <dbReference type="Pfam" id="PF04542"/>
    </source>
</evidence>
<reference evidence="10 11" key="1">
    <citation type="submission" date="2018-08" db="EMBL/GenBank/DDBJ databases">
        <title>A genome reference for cultivated species of the human gut microbiota.</title>
        <authorList>
            <person name="Zou Y."/>
            <person name="Xue W."/>
            <person name="Luo G."/>
        </authorList>
    </citation>
    <scope>NUCLEOTIDE SEQUENCE [LARGE SCALE GENOMIC DNA]</scope>
    <source>
        <strain evidence="7 10">AF14-49</strain>
        <strain evidence="9 11">AF34-33</strain>
        <strain evidence="8 12">OF02-7</strain>
    </source>
</reference>
<dbReference type="NCBIfam" id="TIGR02937">
    <property type="entry name" value="sigma70-ECF"/>
    <property type="match status" value="1"/>
</dbReference>
<evidence type="ECO:0000313" key="10">
    <source>
        <dbReference type="Proteomes" id="UP000283589"/>
    </source>
</evidence>
<evidence type="ECO:0000313" key="12">
    <source>
        <dbReference type="Proteomes" id="UP000286063"/>
    </source>
</evidence>
<dbReference type="STRING" id="1121130.GCA_000519105_02787"/>
<dbReference type="InterPro" id="IPR013325">
    <property type="entry name" value="RNA_pol_sigma_r2"/>
</dbReference>
<dbReference type="GO" id="GO:0006352">
    <property type="term" value="P:DNA-templated transcription initiation"/>
    <property type="evidence" value="ECO:0007669"/>
    <property type="project" value="InterPro"/>
</dbReference>
<gene>
    <name evidence="7" type="ORF">DWW18_17975</name>
    <name evidence="9" type="ORF">DWZ68_15490</name>
    <name evidence="8" type="ORF">DXA50_16555</name>
</gene>
<evidence type="ECO:0000313" key="8">
    <source>
        <dbReference type="EMBL" id="RGY13334.1"/>
    </source>
</evidence>
<organism evidence="8 12">
    <name type="scientific">Butyricimonas virosa</name>
    <dbReference type="NCBI Taxonomy" id="544645"/>
    <lineage>
        <taxon>Bacteria</taxon>
        <taxon>Pseudomonadati</taxon>
        <taxon>Bacteroidota</taxon>
        <taxon>Bacteroidia</taxon>
        <taxon>Bacteroidales</taxon>
        <taxon>Odoribacteraceae</taxon>
        <taxon>Butyricimonas</taxon>
    </lineage>
</organism>
<dbReference type="OrthoDB" id="1119500at2"/>
<comment type="similarity">
    <text evidence="1">Belongs to the sigma-70 factor family. ECF subfamily.</text>
</comment>
<evidence type="ECO:0000313" key="9">
    <source>
        <dbReference type="EMBL" id="RHM40826.1"/>
    </source>
</evidence>
<evidence type="ECO:0000256" key="2">
    <source>
        <dbReference type="ARBA" id="ARBA00023015"/>
    </source>
</evidence>
<dbReference type="SUPFAM" id="SSF88659">
    <property type="entry name" value="Sigma3 and sigma4 domains of RNA polymerase sigma factors"/>
    <property type="match status" value="1"/>
</dbReference>
<dbReference type="Gene3D" id="1.10.10.10">
    <property type="entry name" value="Winged helix-like DNA-binding domain superfamily/Winged helix DNA-binding domain"/>
    <property type="match status" value="1"/>
</dbReference>
<dbReference type="AlphaFoldDB" id="A0A413IJ91"/>
<dbReference type="InterPro" id="IPR013249">
    <property type="entry name" value="RNA_pol_sigma70_r4_t2"/>
</dbReference>
<dbReference type="EMBL" id="QRPV01000027">
    <property type="protein sequence ID" value="RHM40826.1"/>
    <property type="molecule type" value="Genomic_DNA"/>
</dbReference>
<dbReference type="PANTHER" id="PTHR43133">
    <property type="entry name" value="RNA POLYMERASE ECF-TYPE SIGMA FACTO"/>
    <property type="match status" value="1"/>
</dbReference>
<comment type="caution">
    <text evidence="8">The sequence shown here is derived from an EMBL/GenBank/DDBJ whole genome shotgun (WGS) entry which is preliminary data.</text>
</comment>
<evidence type="ECO:0000313" key="7">
    <source>
        <dbReference type="EMBL" id="RGV31323.1"/>
    </source>
</evidence>
<protein>
    <submittedName>
        <fullName evidence="8">RNA polymerase sigma-70 factor</fullName>
    </submittedName>
</protein>
<dbReference type="Pfam" id="PF04542">
    <property type="entry name" value="Sigma70_r2"/>
    <property type="match status" value="1"/>
</dbReference>